<dbReference type="PANTHER" id="PTHR43484">
    <property type="match status" value="1"/>
</dbReference>
<feature type="domain" description="Flagellar motor switch protein FliN-like C-terminal" evidence="8">
    <location>
        <begin position="25"/>
        <end position="94"/>
    </location>
</feature>
<evidence type="ECO:0000256" key="7">
    <source>
        <dbReference type="RuleBase" id="RU362074"/>
    </source>
</evidence>
<dbReference type="Gene3D" id="2.30.330.10">
    <property type="entry name" value="SpoA-like"/>
    <property type="match status" value="1"/>
</dbReference>
<evidence type="ECO:0000256" key="1">
    <source>
        <dbReference type="ARBA" id="ARBA00009226"/>
    </source>
</evidence>
<proteinExistence type="inferred from homology"/>
<keyword evidence="9" id="KW-0969">Cilium</keyword>
<dbReference type="OrthoDB" id="9790303at2"/>
<sequence>MTDQPGKTESVLAAEAGATNISTKLLERISVRVSVELGSTTMRLRDLLALEEGGVVELASNFDEPLSIYANGALLGRGEVVKSGDRFGIRFTEISDAEERLRSSEGA</sequence>
<keyword evidence="7" id="KW-0975">Bacterial flagellum</keyword>
<dbReference type="GO" id="GO:0005886">
    <property type="term" value="C:plasma membrane"/>
    <property type="evidence" value="ECO:0007669"/>
    <property type="project" value="UniProtKB-SubCell"/>
</dbReference>
<dbReference type="PANTHER" id="PTHR43484:SF1">
    <property type="entry name" value="FLAGELLAR MOTOR SWITCH PROTEIN FLIN"/>
    <property type="match status" value="1"/>
</dbReference>
<comment type="function">
    <text evidence="7">FliN is one of three proteins (FliG, FliN, FliM) that form the rotor-mounted switch complex (C ring), located at the base of the basal body. This complex interacts with the CheY and CheZ chemotaxis proteins, in addition to contacting components of the motor that determine the direction of flagellar rotation.</text>
</comment>
<evidence type="ECO:0000256" key="6">
    <source>
        <dbReference type="ARBA" id="ARBA00023136"/>
    </source>
</evidence>
<dbReference type="InterPro" id="IPR012826">
    <property type="entry name" value="FliN"/>
</dbReference>
<dbReference type="PRINTS" id="PR00956">
    <property type="entry name" value="FLGMOTORFLIN"/>
</dbReference>
<dbReference type="AlphaFoldDB" id="M2SFN8"/>
<evidence type="ECO:0000256" key="3">
    <source>
        <dbReference type="ARBA" id="ARBA00022475"/>
    </source>
</evidence>
<name>M2SFN8_9SPHN</name>
<keyword evidence="9" id="KW-0282">Flagellum</keyword>
<keyword evidence="4 7" id="KW-0145">Chemotaxis</keyword>
<dbReference type="InterPro" id="IPR036429">
    <property type="entry name" value="SpoA-like_sf"/>
</dbReference>
<evidence type="ECO:0000256" key="4">
    <source>
        <dbReference type="ARBA" id="ARBA00022500"/>
    </source>
</evidence>
<reference evidence="9 10" key="1">
    <citation type="journal article" date="2013" name="Genome Announc.">
        <title>Draft Genome Sequence of Strain JLT2015T, Belonging to the Family Sphingomonadaceae of the Alphaproteobacteria.</title>
        <authorList>
            <person name="Tang K."/>
            <person name="Liu K."/>
            <person name="Li S."/>
            <person name="Jiao N."/>
        </authorList>
    </citation>
    <scope>NUCLEOTIDE SEQUENCE [LARGE SCALE GENOMIC DNA]</scope>
    <source>
        <strain evidence="9 10">JLT2015</strain>
    </source>
</reference>
<dbReference type="InterPro" id="IPR001543">
    <property type="entry name" value="FliN-like_C"/>
</dbReference>
<keyword evidence="9" id="KW-0966">Cell projection</keyword>
<keyword evidence="6 7" id="KW-0472">Membrane</keyword>
<dbReference type="Pfam" id="PF01052">
    <property type="entry name" value="FliMN_C"/>
    <property type="match status" value="1"/>
</dbReference>
<keyword evidence="3 7" id="KW-1003">Cell membrane</keyword>
<evidence type="ECO:0000313" key="10">
    <source>
        <dbReference type="Proteomes" id="UP000011717"/>
    </source>
</evidence>
<dbReference type="InterPro" id="IPR001172">
    <property type="entry name" value="FliN_T3SS_HrcQb"/>
</dbReference>
<accession>M2SFN8</accession>
<dbReference type="InterPro" id="IPR051469">
    <property type="entry name" value="FliN/MopA/SpaO"/>
</dbReference>
<comment type="caution">
    <text evidence="9">The sequence shown here is derived from an EMBL/GenBank/DDBJ whole genome shotgun (WGS) entry which is preliminary data.</text>
</comment>
<dbReference type="GO" id="GO:0071973">
    <property type="term" value="P:bacterial-type flagellum-dependent cell motility"/>
    <property type="evidence" value="ECO:0007669"/>
    <property type="project" value="UniProtKB-UniRule"/>
</dbReference>
<evidence type="ECO:0000256" key="2">
    <source>
        <dbReference type="ARBA" id="ARBA00021897"/>
    </source>
</evidence>
<dbReference type="GO" id="GO:0009425">
    <property type="term" value="C:bacterial-type flagellum basal body"/>
    <property type="evidence" value="ECO:0007669"/>
    <property type="project" value="UniProtKB-SubCell"/>
</dbReference>
<keyword evidence="10" id="KW-1185">Reference proteome</keyword>
<keyword evidence="5 7" id="KW-0283">Flagellar rotation</keyword>
<evidence type="ECO:0000313" key="9">
    <source>
        <dbReference type="EMBL" id="EMD84185.1"/>
    </source>
</evidence>
<organism evidence="9 10">
    <name type="scientific">Pacificimonas flava</name>
    <dbReference type="NCBI Taxonomy" id="1234595"/>
    <lineage>
        <taxon>Bacteria</taxon>
        <taxon>Pseudomonadati</taxon>
        <taxon>Pseudomonadota</taxon>
        <taxon>Alphaproteobacteria</taxon>
        <taxon>Sphingomonadales</taxon>
        <taxon>Sphingosinicellaceae</taxon>
        <taxon>Pacificimonas</taxon>
    </lineage>
</organism>
<comment type="similarity">
    <text evidence="1 7">Belongs to the FliN/MopA/SpaO family.</text>
</comment>
<dbReference type="RefSeq" id="WP_008599493.1">
    <property type="nucleotide sequence ID" value="NZ_AMRV01000001.1"/>
</dbReference>
<dbReference type="SUPFAM" id="SSF101801">
    <property type="entry name" value="Surface presentation of antigens (SPOA)"/>
    <property type="match status" value="1"/>
</dbReference>
<dbReference type="NCBIfam" id="TIGR02480">
    <property type="entry name" value="fliN"/>
    <property type="match status" value="1"/>
</dbReference>
<dbReference type="GO" id="GO:0006935">
    <property type="term" value="P:chemotaxis"/>
    <property type="evidence" value="ECO:0007669"/>
    <property type="project" value="UniProtKB-KW"/>
</dbReference>
<comment type="subcellular location">
    <subcellularLocation>
        <location evidence="7">Cell membrane</location>
        <topology evidence="7">Peripheral membrane protein</topology>
        <orientation evidence="7">Cytoplasmic side</orientation>
    </subcellularLocation>
    <subcellularLocation>
        <location evidence="7">Bacterial flagellum basal body</location>
    </subcellularLocation>
</comment>
<dbReference type="Proteomes" id="UP000011717">
    <property type="component" value="Unassembled WGS sequence"/>
</dbReference>
<evidence type="ECO:0000259" key="8">
    <source>
        <dbReference type="Pfam" id="PF01052"/>
    </source>
</evidence>
<evidence type="ECO:0000256" key="5">
    <source>
        <dbReference type="ARBA" id="ARBA00022779"/>
    </source>
</evidence>
<dbReference type="GO" id="GO:0003774">
    <property type="term" value="F:cytoskeletal motor activity"/>
    <property type="evidence" value="ECO:0007669"/>
    <property type="project" value="UniProtKB-UniRule"/>
</dbReference>
<dbReference type="EMBL" id="AMRV01000001">
    <property type="protein sequence ID" value="EMD84185.1"/>
    <property type="molecule type" value="Genomic_DNA"/>
</dbReference>
<gene>
    <name evidence="9" type="ORF">C725_0115</name>
</gene>
<protein>
    <recommendedName>
        <fullName evidence="2 7">Flagellar motor switch protein FliN</fullName>
    </recommendedName>
</protein>